<feature type="transmembrane region" description="Helical" evidence="3">
    <location>
        <begin position="29"/>
        <end position="54"/>
    </location>
</feature>
<proteinExistence type="inferred from homology"/>
<evidence type="ECO:0000259" key="4">
    <source>
        <dbReference type="Pfam" id="PF03816"/>
    </source>
</evidence>
<keyword evidence="3" id="KW-1133">Transmembrane helix</keyword>
<dbReference type="OrthoDB" id="305468at2"/>
<dbReference type="AlphaFoldDB" id="A0A2T1C8C9"/>
<protein>
    <submittedName>
        <fullName evidence="6">LytR family transcriptional regulator</fullName>
    </submittedName>
</protein>
<organism evidence="6 7">
    <name type="scientific">Merismopedia glauca CCAP 1448/3</name>
    <dbReference type="NCBI Taxonomy" id="1296344"/>
    <lineage>
        <taxon>Bacteria</taxon>
        <taxon>Bacillati</taxon>
        <taxon>Cyanobacteriota</taxon>
        <taxon>Cyanophyceae</taxon>
        <taxon>Synechococcales</taxon>
        <taxon>Merismopediaceae</taxon>
        <taxon>Merismopedia</taxon>
    </lineage>
</organism>
<comment type="caution">
    <text evidence="6">The sequence shown here is derived from an EMBL/GenBank/DDBJ whole genome shotgun (WGS) entry which is preliminary data.</text>
</comment>
<evidence type="ECO:0000256" key="2">
    <source>
        <dbReference type="SAM" id="MobiDB-lite"/>
    </source>
</evidence>
<sequence length="462" mass="50082">MSNRQPHHHSGKNSPKTAHKSTRKQQVSWLGLSLVLLAIASVSAAAGALLAVSLSTTPLLQQKLSPEEAAIFNQGKSFSGGDLHLPQVTRPVNILVMGMSVLSSDVDNPPPDSQNLRYKAQVNSFKGLADTMLLVRLNPDTKKIIMLSIPRDTRVELEAQGVQKINTTNILGGPALTAKTVTNLLQGVEIDRYLRVNVAGVEKLVDALGGVTVNVPKDLKYRDDSQHLYIDLKKGKQHLNGNQVLQLLRFRHDALGDLGRIQRQQAVMQAILEQSLTPATVAKIPELIPTIQGYIDTNLKVEELLAVASFVVQTKSDRPQSLILPGDFNGNGRNGVSYWLPNENKIKTLVAQYFGRGEISSGIIQPSRVRVAIQDSTGDRQAVQALVKKLTAAGYKNIYIAEPIPEPLGVTRTIAQQGDEASAKAIQTQLGLGEVRVEASGNVGSDVTIQVGKDWLQQNQNG</sequence>
<feature type="domain" description="LytR/CpsA/Psr regulator C-terminal" evidence="5">
    <location>
        <begin position="368"/>
        <end position="455"/>
    </location>
</feature>
<dbReference type="Proteomes" id="UP000238762">
    <property type="component" value="Unassembled WGS sequence"/>
</dbReference>
<dbReference type="InterPro" id="IPR050922">
    <property type="entry name" value="LytR/CpsA/Psr_CW_biosynth"/>
</dbReference>
<reference evidence="6 7" key="1">
    <citation type="submission" date="2018-02" db="EMBL/GenBank/DDBJ databases">
        <authorList>
            <person name="Cohen D.B."/>
            <person name="Kent A.D."/>
        </authorList>
    </citation>
    <scope>NUCLEOTIDE SEQUENCE [LARGE SCALE GENOMIC DNA]</scope>
    <source>
        <strain evidence="6 7">CCAP 1448/3</strain>
    </source>
</reference>
<dbReference type="Pfam" id="PF03816">
    <property type="entry name" value="LytR_cpsA_psr"/>
    <property type="match status" value="1"/>
</dbReference>
<keyword evidence="7" id="KW-1185">Reference proteome</keyword>
<dbReference type="InterPro" id="IPR004474">
    <property type="entry name" value="LytR_CpsA_psr"/>
</dbReference>
<dbReference type="EMBL" id="PVWJ01000011">
    <property type="protein sequence ID" value="PSB04532.1"/>
    <property type="molecule type" value="Genomic_DNA"/>
</dbReference>
<dbReference type="PANTHER" id="PTHR33392">
    <property type="entry name" value="POLYISOPRENYL-TEICHOIC ACID--PEPTIDOGLYCAN TEICHOIC ACID TRANSFERASE TAGU"/>
    <property type="match status" value="1"/>
</dbReference>
<dbReference type="RefSeq" id="WP_106287304.1">
    <property type="nucleotide sequence ID" value="NZ_CAWNTC010000180.1"/>
</dbReference>
<dbReference type="Gene3D" id="3.40.630.190">
    <property type="entry name" value="LCP protein"/>
    <property type="match status" value="1"/>
</dbReference>
<reference evidence="6 7" key="2">
    <citation type="submission" date="2018-03" db="EMBL/GenBank/DDBJ databases">
        <title>The ancient ancestry and fast evolution of plastids.</title>
        <authorList>
            <person name="Moore K.R."/>
            <person name="Magnabosco C."/>
            <person name="Momper L."/>
            <person name="Gold D.A."/>
            <person name="Bosak T."/>
            <person name="Fournier G.P."/>
        </authorList>
    </citation>
    <scope>NUCLEOTIDE SEQUENCE [LARGE SCALE GENOMIC DNA]</scope>
    <source>
        <strain evidence="6 7">CCAP 1448/3</strain>
    </source>
</reference>
<evidence type="ECO:0000313" key="6">
    <source>
        <dbReference type="EMBL" id="PSB04532.1"/>
    </source>
</evidence>
<dbReference type="NCBIfam" id="TIGR00350">
    <property type="entry name" value="lytR_cpsA_psr"/>
    <property type="match status" value="1"/>
</dbReference>
<evidence type="ECO:0000256" key="1">
    <source>
        <dbReference type="ARBA" id="ARBA00006068"/>
    </source>
</evidence>
<accession>A0A2T1C8C9</accession>
<name>A0A2T1C8C9_9CYAN</name>
<feature type="region of interest" description="Disordered" evidence="2">
    <location>
        <begin position="1"/>
        <end position="23"/>
    </location>
</feature>
<evidence type="ECO:0000256" key="3">
    <source>
        <dbReference type="SAM" id="Phobius"/>
    </source>
</evidence>
<comment type="similarity">
    <text evidence="1">Belongs to the LytR/CpsA/Psr (LCP) family.</text>
</comment>
<keyword evidence="3" id="KW-0472">Membrane</keyword>
<evidence type="ECO:0000313" key="7">
    <source>
        <dbReference type="Proteomes" id="UP000238762"/>
    </source>
</evidence>
<dbReference type="Pfam" id="PF13399">
    <property type="entry name" value="LytR_C"/>
    <property type="match status" value="1"/>
</dbReference>
<keyword evidence="3" id="KW-0812">Transmembrane</keyword>
<dbReference type="InterPro" id="IPR027381">
    <property type="entry name" value="LytR/CpsA/Psr_C"/>
</dbReference>
<evidence type="ECO:0000259" key="5">
    <source>
        <dbReference type="Pfam" id="PF13399"/>
    </source>
</evidence>
<gene>
    <name evidence="6" type="ORF">C7B64_03690</name>
</gene>
<dbReference type="PANTHER" id="PTHR33392:SF6">
    <property type="entry name" value="POLYISOPRENYL-TEICHOIC ACID--PEPTIDOGLYCAN TEICHOIC ACID TRANSFERASE TAGU"/>
    <property type="match status" value="1"/>
</dbReference>
<feature type="domain" description="Cell envelope-related transcriptional attenuator" evidence="4">
    <location>
        <begin position="129"/>
        <end position="275"/>
    </location>
</feature>